<accession>A0AAW2K575</accession>
<dbReference type="AlphaFoldDB" id="A0AAW2K575"/>
<evidence type="ECO:0000313" key="1">
    <source>
        <dbReference type="EMBL" id="KAL0301498.1"/>
    </source>
</evidence>
<comment type="caution">
    <text evidence="1">The sequence shown here is derived from an EMBL/GenBank/DDBJ whole genome shotgun (WGS) entry which is preliminary data.</text>
</comment>
<gene>
    <name evidence="1" type="ORF">Sradi_6426600</name>
</gene>
<reference evidence="1" key="2">
    <citation type="journal article" date="2024" name="Plant">
        <title>Genomic evolution and insights into agronomic trait innovations of Sesamum species.</title>
        <authorList>
            <person name="Miao H."/>
            <person name="Wang L."/>
            <person name="Qu L."/>
            <person name="Liu H."/>
            <person name="Sun Y."/>
            <person name="Le M."/>
            <person name="Wang Q."/>
            <person name="Wei S."/>
            <person name="Zheng Y."/>
            <person name="Lin W."/>
            <person name="Duan Y."/>
            <person name="Cao H."/>
            <person name="Xiong S."/>
            <person name="Wang X."/>
            <person name="Wei L."/>
            <person name="Li C."/>
            <person name="Ma Q."/>
            <person name="Ju M."/>
            <person name="Zhao R."/>
            <person name="Li G."/>
            <person name="Mu C."/>
            <person name="Tian Q."/>
            <person name="Mei H."/>
            <person name="Zhang T."/>
            <person name="Gao T."/>
            <person name="Zhang H."/>
        </authorList>
    </citation>
    <scope>NUCLEOTIDE SEQUENCE</scope>
    <source>
        <strain evidence="1">G02</strain>
    </source>
</reference>
<proteinExistence type="predicted"/>
<name>A0AAW2K575_SESRA</name>
<reference evidence="1" key="1">
    <citation type="submission" date="2020-06" db="EMBL/GenBank/DDBJ databases">
        <authorList>
            <person name="Li T."/>
            <person name="Hu X."/>
            <person name="Zhang T."/>
            <person name="Song X."/>
            <person name="Zhang H."/>
            <person name="Dai N."/>
            <person name="Sheng W."/>
            <person name="Hou X."/>
            <person name="Wei L."/>
        </authorList>
    </citation>
    <scope>NUCLEOTIDE SEQUENCE</scope>
    <source>
        <strain evidence="1">G02</strain>
        <tissue evidence="1">Leaf</tissue>
    </source>
</reference>
<dbReference type="EMBL" id="JACGWJ010000030">
    <property type="protein sequence ID" value="KAL0301498.1"/>
    <property type="molecule type" value="Genomic_DNA"/>
</dbReference>
<organism evidence="1">
    <name type="scientific">Sesamum radiatum</name>
    <name type="common">Black benniseed</name>
    <dbReference type="NCBI Taxonomy" id="300843"/>
    <lineage>
        <taxon>Eukaryota</taxon>
        <taxon>Viridiplantae</taxon>
        <taxon>Streptophyta</taxon>
        <taxon>Embryophyta</taxon>
        <taxon>Tracheophyta</taxon>
        <taxon>Spermatophyta</taxon>
        <taxon>Magnoliopsida</taxon>
        <taxon>eudicotyledons</taxon>
        <taxon>Gunneridae</taxon>
        <taxon>Pentapetalae</taxon>
        <taxon>asterids</taxon>
        <taxon>lamiids</taxon>
        <taxon>Lamiales</taxon>
        <taxon>Pedaliaceae</taxon>
        <taxon>Sesamum</taxon>
    </lineage>
</organism>
<protein>
    <submittedName>
        <fullName evidence="1">Uncharacterized protein</fullName>
    </submittedName>
</protein>
<sequence>MVELCQQVTKETMPISVVFPSASTTVEELPVHFRAPLHLPAYDGTTHSIEYTRKFENAALLHKCIDGVKCHVFSYYTNKFCPAMVRPTSSWIS</sequence>